<evidence type="ECO:0000259" key="1">
    <source>
        <dbReference type="Pfam" id="PF08937"/>
    </source>
</evidence>
<organism evidence="2 3">
    <name type="scientific">Curtobacterium flaccumfaciens</name>
    <dbReference type="NCBI Taxonomy" id="2035"/>
    <lineage>
        <taxon>Bacteria</taxon>
        <taxon>Bacillati</taxon>
        <taxon>Actinomycetota</taxon>
        <taxon>Actinomycetes</taxon>
        <taxon>Micrococcales</taxon>
        <taxon>Microbacteriaceae</taxon>
        <taxon>Curtobacterium</taxon>
    </lineage>
</organism>
<accession>A0A4R6DEC9</accession>
<name>A0A4R6DEC9_9MICO</name>
<sequence length="160" mass="18281">MARTVFYSFHYKQDVHRVQLVEKIGALEGQPILNSQDWESIQARGENAIQEWIDDQMRYKRAVVVLIGRYTSQRPWVRYEIEKAWADQRPLLGIRIHGISSMGSVDAEGANPFDVADVPSHSIPVFDPTRRDWAGNIDSKSTYNYLVENIESWSAQGATA</sequence>
<dbReference type="Gene3D" id="3.40.50.9200">
    <property type="entry name" value="Hypothetical protein MTH538"/>
    <property type="match status" value="1"/>
</dbReference>
<reference evidence="2 3" key="1">
    <citation type="submission" date="2019-03" db="EMBL/GenBank/DDBJ databases">
        <title>Genomic analyses of the natural microbiome of Caenorhabditis elegans.</title>
        <authorList>
            <person name="Samuel B."/>
        </authorList>
    </citation>
    <scope>NUCLEOTIDE SEQUENCE [LARGE SCALE GENOMIC DNA]</scope>
    <source>
        <strain evidence="2 3">JUb65</strain>
    </source>
</reference>
<gene>
    <name evidence="2" type="ORF">EDF64_11366</name>
</gene>
<dbReference type="InterPro" id="IPR015032">
    <property type="entry name" value="ThsB__TIR-like_domain"/>
</dbReference>
<dbReference type="SUPFAM" id="SSF52206">
    <property type="entry name" value="Hypothetical protein MTH538"/>
    <property type="match status" value="1"/>
</dbReference>
<dbReference type="InterPro" id="IPR036490">
    <property type="entry name" value="ThsB_TIR-like_sf"/>
</dbReference>
<protein>
    <submittedName>
        <fullName evidence="2">TIR-like protein DUF1863</fullName>
    </submittedName>
</protein>
<dbReference type="AlphaFoldDB" id="A0A4R6DEC9"/>
<evidence type="ECO:0000313" key="2">
    <source>
        <dbReference type="EMBL" id="TDN42289.1"/>
    </source>
</evidence>
<dbReference type="EMBL" id="SNVW01000013">
    <property type="protein sequence ID" value="TDN42289.1"/>
    <property type="molecule type" value="Genomic_DNA"/>
</dbReference>
<dbReference type="Proteomes" id="UP000295764">
    <property type="component" value="Unassembled WGS sequence"/>
</dbReference>
<evidence type="ECO:0000313" key="3">
    <source>
        <dbReference type="Proteomes" id="UP000295764"/>
    </source>
</evidence>
<proteinExistence type="predicted"/>
<feature type="domain" description="Thoeris protein ThsB TIR-like" evidence="1">
    <location>
        <begin position="6"/>
        <end position="98"/>
    </location>
</feature>
<dbReference type="Pfam" id="PF08937">
    <property type="entry name" value="ThsB_TIR"/>
    <property type="match status" value="1"/>
</dbReference>
<dbReference type="RefSeq" id="WP_243736422.1">
    <property type="nucleotide sequence ID" value="NZ_SNVW01000013.1"/>
</dbReference>
<comment type="caution">
    <text evidence="2">The sequence shown here is derived from an EMBL/GenBank/DDBJ whole genome shotgun (WGS) entry which is preliminary data.</text>
</comment>